<accession>A0A1I7W9J4</accession>
<proteinExistence type="predicted"/>
<reference evidence="2" key="1">
    <citation type="submission" date="2016-11" db="UniProtKB">
        <authorList>
            <consortium name="WormBaseParasite"/>
        </authorList>
    </citation>
    <scope>IDENTIFICATION</scope>
</reference>
<dbReference type="AlphaFoldDB" id="A0A1I7W9J4"/>
<dbReference type="WBParaSite" id="Hba_01325">
    <property type="protein sequence ID" value="Hba_01325"/>
    <property type="gene ID" value="Hba_01325"/>
</dbReference>
<evidence type="ECO:0000313" key="1">
    <source>
        <dbReference type="Proteomes" id="UP000095283"/>
    </source>
</evidence>
<protein>
    <submittedName>
        <fullName evidence="2">Uncharacterized protein</fullName>
    </submittedName>
</protein>
<name>A0A1I7W9J4_HETBA</name>
<dbReference type="Proteomes" id="UP000095283">
    <property type="component" value="Unplaced"/>
</dbReference>
<evidence type="ECO:0000313" key="2">
    <source>
        <dbReference type="WBParaSite" id="Hba_01325"/>
    </source>
</evidence>
<keyword evidence="1" id="KW-1185">Reference proteome</keyword>
<sequence length="27" mass="3057">MVPRHFSNRNFGGGSVMVWDVFSAMNL</sequence>
<organism evidence="1 2">
    <name type="scientific">Heterorhabditis bacteriophora</name>
    <name type="common">Entomopathogenic nematode worm</name>
    <dbReference type="NCBI Taxonomy" id="37862"/>
    <lineage>
        <taxon>Eukaryota</taxon>
        <taxon>Metazoa</taxon>
        <taxon>Ecdysozoa</taxon>
        <taxon>Nematoda</taxon>
        <taxon>Chromadorea</taxon>
        <taxon>Rhabditida</taxon>
        <taxon>Rhabditina</taxon>
        <taxon>Rhabditomorpha</taxon>
        <taxon>Strongyloidea</taxon>
        <taxon>Heterorhabditidae</taxon>
        <taxon>Heterorhabditis</taxon>
    </lineage>
</organism>